<dbReference type="InterPro" id="IPR025714">
    <property type="entry name" value="Methyltranfer_dom"/>
</dbReference>
<dbReference type="PATRIC" id="fig|365046.3.peg.803"/>
<dbReference type="Gene3D" id="3.40.50.150">
    <property type="entry name" value="Vaccinia Virus protein VP39"/>
    <property type="match status" value="1"/>
</dbReference>
<evidence type="ECO:0000256" key="2">
    <source>
        <dbReference type="ARBA" id="ARBA00022679"/>
    </source>
</evidence>
<dbReference type="EMBL" id="CP000245">
    <property type="protein sequence ID" value="AEG91864.1"/>
    <property type="molecule type" value="Genomic_DNA"/>
</dbReference>
<feature type="domain" description="Methyltransferase" evidence="5">
    <location>
        <begin position="69"/>
        <end position="134"/>
    </location>
</feature>
<evidence type="ECO:0000256" key="3">
    <source>
        <dbReference type="ARBA" id="ARBA00022691"/>
    </source>
</evidence>
<protein>
    <recommendedName>
        <fullName evidence="5">Methyltransferase domain-containing protein</fullName>
    </recommendedName>
</protein>
<evidence type="ECO:0000256" key="1">
    <source>
        <dbReference type="ARBA" id="ARBA00022603"/>
    </source>
</evidence>
<proteinExistence type="predicted"/>
<dbReference type="KEGG" id="rta:Rta_07830"/>
<dbReference type="eggNOG" id="COG2263">
    <property type="taxonomic scope" value="Bacteria"/>
</dbReference>
<dbReference type="Pfam" id="PF13847">
    <property type="entry name" value="Methyltransf_31"/>
    <property type="match status" value="1"/>
</dbReference>
<evidence type="ECO:0000313" key="6">
    <source>
        <dbReference type="EMBL" id="AEG91864.1"/>
    </source>
</evidence>
<dbReference type="CDD" id="cd02440">
    <property type="entry name" value="AdoMet_MTases"/>
    <property type="match status" value="1"/>
</dbReference>
<dbReference type="Proteomes" id="UP000008385">
    <property type="component" value="Chromosome"/>
</dbReference>
<keyword evidence="4" id="KW-0732">Signal</keyword>
<reference evidence="6 7" key="2">
    <citation type="journal article" date="2011" name="PLoS ONE">
        <title>The Cyst-Dividing Bacterium Ramlibacter tataouinensis TTB310 Genome Reveals a Well-Stocked Toolbox for Adaptation to a Desert Environment.</title>
        <authorList>
            <person name="De Luca G."/>
            <person name="Barakat M."/>
            <person name="Ortet P."/>
            <person name="Fochesato S."/>
            <person name="Jourlin-Castelli C."/>
            <person name="Ansaldi M."/>
            <person name="Py B."/>
            <person name="Fichant G."/>
            <person name="Coutinho P.M."/>
            <person name="Voulhoux R."/>
            <person name="Bastien O."/>
            <person name="Marechal E."/>
            <person name="Henrissat B."/>
            <person name="Quentin Y."/>
            <person name="Noirot P."/>
            <person name="Filloux A."/>
            <person name="Mejean V."/>
            <person name="Dubow M.S."/>
            <person name="Barras F."/>
            <person name="Barbe V."/>
            <person name="Weissenbach J."/>
            <person name="Mihalcescu I."/>
            <person name="Vermeglio A."/>
            <person name="Achouak W."/>
            <person name="Heulin T."/>
        </authorList>
    </citation>
    <scope>NUCLEOTIDE SEQUENCE [LARGE SCALE GENOMIC DNA]</scope>
    <source>
        <strain evidence="7">ATCC BAA-407 / DSM 14655 / LMG 21543 / TTB310</strain>
    </source>
</reference>
<evidence type="ECO:0000313" key="7">
    <source>
        <dbReference type="Proteomes" id="UP000008385"/>
    </source>
</evidence>
<organism evidence="6 7">
    <name type="scientific">Ramlibacter tataouinensis (strain ATCC BAA-407 / DSM 14655 / LMG 21543 / TTB310)</name>
    <dbReference type="NCBI Taxonomy" id="365046"/>
    <lineage>
        <taxon>Bacteria</taxon>
        <taxon>Pseudomonadati</taxon>
        <taxon>Pseudomonadota</taxon>
        <taxon>Betaproteobacteria</taxon>
        <taxon>Burkholderiales</taxon>
        <taxon>Comamonadaceae</taxon>
        <taxon>Ramlibacter</taxon>
    </lineage>
</organism>
<dbReference type="AlphaFoldDB" id="F5XY71"/>
<keyword evidence="2" id="KW-0808">Transferase</keyword>
<sequence>MRKPHSPIPDARRRAVTLAVPSLLAGLLAPRGALAQYSSSSAPRLDVPYVPTPQPVVDKMLEVGKVGKNDVLYDLGCGDGRIVVTAVKDRGASRGVGIDIDPQRISEARENAKKAGVGDKVEFRNADLFESDFSPATVVTLYLLPSINQKLRPQLWKQLKVGTRVVSHDFDMGEAWPPERTERVANKTIYYWTIKPEHKKA</sequence>
<dbReference type="STRING" id="365046.Rta_07830"/>
<dbReference type="GO" id="GO:0016279">
    <property type="term" value="F:protein-lysine N-methyltransferase activity"/>
    <property type="evidence" value="ECO:0007669"/>
    <property type="project" value="InterPro"/>
</dbReference>
<name>F5XY71_RAMTT</name>
<dbReference type="RefSeq" id="WP_013900097.1">
    <property type="nucleotide sequence ID" value="NC_015677.1"/>
</dbReference>
<accession>F5XY71</accession>
<dbReference type="PANTHER" id="PTHR13610:SF11">
    <property type="entry name" value="METHYLTRANSFERASE DOMAIN-CONTAINING PROTEIN"/>
    <property type="match status" value="1"/>
</dbReference>
<dbReference type="HOGENOM" id="CLU_068443_2_0_4"/>
<feature type="signal peptide" evidence="4">
    <location>
        <begin position="1"/>
        <end position="35"/>
    </location>
</feature>
<dbReference type="InterPro" id="IPR026170">
    <property type="entry name" value="FAM173A/B"/>
</dbReference>
<dbReference type="GO" id="GO:0032259">
    <property type="term" value="P:methylation"/>
    <property type="evidence" value="ECO:0007669"/>
    <property type="project" value="UniProtKB-KW"/>
</dbReference>
<dbReference type="InterPro" id="IPR029063">
    <property type="entry name" value="SAM-dependent_MTases_sf"/>
</dbReference>
<keyword evidence="1" id="KW-0489">Methyltransferase</keyword>
<dbReference type="SUPFAM" id="SSF53335">
    <property type="entry name" value="S-adenosyl-L-methionine-dependent methyltransferases"/>
    <property type="match status" value="1"/>
</dbReference>
<gene>
    <name evidence="6" type="ordered locus">Rta_07830</name>
</gene>
<evidence type="ECO:0000256" key="4">
    <source>
        <dbReference type="SAM" id="SignalP"/>
    </source>
</evidence>
<feature type="chain" id="PRO_5003329475" description="Methyltransferase domain-containing protein" evidence="4">
    <location>
        <begin position="36"/>
        <end position="201"/>
    </location>
</feature>
<dbReference type="PANTHER" id="PTHR13610">
    <property type="entry name" value="METHYLTRANSFERASE DOMAIN-CONTAINING PROTEIN"/>
    <property type="match status" value="1"/>
</dbReference>
<reference evidence="7" key="1">
    <citation type="submission" date="2006-01" db="EMBL/GenBank/DDBJ databases">
        <title>Genome of the cyst-dividing bacterium Ramlibacter tataouinensis.</title>
        <authorList>
            <person name="Barakat M."/>
            <person name="Ortet P."/>
            <person name="De Luca G."/>
            <person name="Jourlin-Castelli C."/>
            <person name="Ansaldi M."/>
            <person name="Py B."/>
            <person name="Fichant G."/>
            <person name="Coutinho P."/>
            <person name="Voulhoux R."/>
            <person name="Bastien O."/>
            <person name="Roy S."/>
            <person name="Marechal E."/>
            <person name="Henrissat B."/>
            <person name="Quentin Y."/>
            <person name="Noirot P."/>
            <person name="Filloux A."/>
            <person name="Mejean V."/>
            <person name="DuBow M."/>
            <person name="Barras F."/>
            <person name="Heulin T."/>
        </authorList>
    </citation>
    <scope>NUCLEOTIDE SEQUENCE [LARGE SCALE GENOMIC DNA]</scope>
    <source>
        <strain evidence="7">ATCC BAA-407 / DSM 14655 / LMG 21543 / TTB310</strain>
    </source>
</reference>
<keyword evidence="7" id="KW-1185">Reference proteome</keyword>
<keyword evidence="3" id="KW-0949">S-adenosyl-L-methionine</keyword>
<evidence type="ECO:0000259" key="5">
    <source>
        <dbReference type="Pfam" id="PF13847"/>
    </source>
</evidence>
<dbReference type="OrthoDB" id="281208at2"/>